<evidence type="ECO:0000313" key="3">
    <source>
        <dbReference type="Proteomes" id="UP000279259"/>
    </source>
</evidence>
<dbReference type="OrthoDB" id="10387273at2759"/>
<keyword evidence="3" id="KW-1185">Reference proteome</keyword>
<reference evidence="2 3" key="1">
    <citation type="submission" date="2018-11" db="EMBL/GenBank/DDBJ databases">
        <title>Genome sequence of Saitozyma podzolica DSM 27192.</title>
        <authorList>
            <person name="Aliyu H."/>
            <person name="Gorte O."/>
            <person name="Ochsenreither K."/>
        </authorList>
    </citation>
    <scope>NUCLEOTIDE SEQUENCE [LARGE SCALE GENOMIC DNA]</scope>
    <source>
        <strain evidence="2 3">DSM 27192</strain>
    </source>
</reference>
<sequence>MPNVHKTADSPIIALERDYNADRDNSDRDHKHRVNNEEVEDPVDAYAVALKMTRVEAFHQVFDSPIKLSAFWAAFVLRAVALAVSTNTTYLYLAFATSYFEGNPLLSTIAVK</sequence>
<dbReference type="Proteomes" id="UP000279259">
    <property type="component" value="Unassembled WGS sequence"/>
</dbReference>
<gene>
    <name evidence="2" type="ORF">EHS25_004850</name>
</gene>
<evidence type="ECO:0000313" key="2">
    <source>
        <dbReference type="EMBL" id="RSH85454.1"/>
    </source>
</evidence>
<protein>
    <submittedName>
        <fullName evidence="2">Uncharacterized protein</fullName>
    </submittedName>
</protein>
<name>A0A427Y2V4_9TREE</name>
<dbReference type="EMBL" id="RSCD01000020">
    <property type="protein sequence ID" value="RSH85454.1"/>
    <property type="molecule type" value="Genomic_DNA"/>
</dbReference>
<organism evidence="2 3">
    <name type="scientific">Saitozyma podzolica</name>
    <dbReference type="NCBI Taxonomy" id="1890683"/>
    <lineage>
        <taxon>Eukaryota</taxon>
        <taxon>Fungi</taxon>
        <taxon>Dikarya</taxon>
        <taxon>Basidiomycota</taxon>
        <taxon>Agaricomycotina</taxon>
        <taxon>Tremellomycetes</taxon>
        <taxon>Tremellales</taxon>
        <taxon>Trimorphomycetaceae</taxon>
        <taxon>Saitozyma</taxon>
    </lineage>
</organism>
<feature type="region of interest" description="Disordered" evidence="1">
    <location>
        <begin position="19"/>
        <end position="38"/>
    </location>
</feature>
<proteinExistence type="predicted"/>
<evidence type="ECO:0000256" key="1">
    <source>
        <dbReference type="SAM" id="MobiDB-lite"/>
    </source>
</evidence>
<comment type="caution">
    <text evidence="2">The sequence shown here is derived from an EMBL/GenBank/DDBJ whole genome shotgun (WGS) entry which is preliminary data.</text>
</comment>
<feature type="compositionally biased region" description="Basic and acidic residues" evidence="1">
    <location>
        <begin position="19"/>
        <end position="29"/>
    </location>
</feature>
<dbReference type="AlphaFoldDB" id="A0A427Y2V4"/>
<accession>A0A427Y2V4</accession>